<keyword evidence="2" id="KW-0456">Lyase</keyword>
<dbReference type="InterPro" id="IPR002762">
    <property type="entry name" value="CbiX-like"/>
</dbReference>
<evidence type="ECO:0000313" key="3">
    <source>
        <dbReference type="EMBL" id="AQP47004.1"/>
    </source>
</evidence>
<evidence type="ECO:0000256" key="2">
    <source>
        <dbReference type="ARBA" id="ARBA00023239"/>
    </source>
</evidence>
<reference evidence="4" key="1">
    <citation type="submission" date="2017-02" db="EMBL/GenBank/DDBJ databases">
        <title>Tessaracoccus aquaemaris sp. nov., isolated from the intestine of a Korean rockfish, Sebastes schlegelii, in a marine aquaculture pond.</title>
        <authorList>
            <person name="Tak E.J."/>
            <person name="Bae J.-W."/>
        </authorList>
    </citation>
    <scope>NUCLEOTIDE SEQUENCE [LARGE SCALE GENOMIC DNA]</scope>
    <source>
        <strain evidence="4">NSG39</strain>
    </source>
</reference>
<dbReference type="Gene3D" id="3.40.50.1400">
    <property type="match status" value="2"/>
</dbReference>
<dbReference type="SUPFAM" id="SSF53800">
    <property type="entry name" value="Chelatase"/>
    <property type="match status" value="1"/>
</dbReference>
<dbReference type="OrthoDB" id="482456at2"/>
<organism evidence="3 4">
    <name type="scientific">Tessaracoccus aquimaris</name>
    <dbReference type="NCBI Taxonomy" id="1332264"/>
    <lineage>
        <taxon>Bacteria</taxon>
        <taxon>Bacillati</taxon>
        <taxon>Actinomycetota</taxon>
        <taxon>Actinomycetes</taxon>
        <taxon>Propionibacteriales</taxon>
        <taxon>Propionibacteriaceae</taxon>
        <taxon>Tessaracoccus</taxon>
    </lineage>
</organism>
<dbReference type="STRING" id="1332264.BW730_05205"/>
<gene>
    <name evidence="3" type="ORF">BW730_05205</name>
</gene>
<accession>A0A1Q2CLL3</accession>
<name>A0A1Q2CLL3_9ACTN</name>
<proteinExistence type="predicted"/>
<keyword evidence="1" id="KW-0479">Metal-binding</keyword>
<keyword evidence="4" id="KW-1185">Reference proteome</keyword>
<dbReference type="AlphaFoldDB" id="A0A1Q2CLL3"/>
<evidence type="ECO:0000313" key="4">
    <source>
        <dbReference type="Proteomes" id="UP000188145"/>
    </source>
</evidence>
<dbReference type="KEGG" id="tes:BW730_05205"/>
<dbReference type="GO" id="GO:0046872">
    <property type="term" value="F:metal ion binding"/>
    <property type="evidence" value="ECO:0007669"/>
    <property type="project" value="UniProtKB-KW"/>
</dbReference>
<dbReference type="GO" id="GO:0016829">
    <property type="term" value="F:lyase activity"/>
    <property type="evidence" value="ECO:0007669"/>
    <property type="project" value="UniProtKB-KW"/>
</dbReference>
<evidence type="ECO:0000256" key="1">
    <source>
        <dbReference type="ARBA" id="ARBA00022723"/>
    </source>
</evidence>
<protein>
    <recommendedName>
        <fullName evidence="5">Cobalamin biosynthesis protein CbiX</fullName>
    </recommendedName>
</protein>
<sequence>MTAPAIVLVADGPDDPAVATTLQAIARGLQGARKDLRIHLARLEGVKPPLQKVIASLVAEDVAEAVLVPLDLVSAADHAEELDTFHHSPDIHVVVSRPVGPASELLNILDERVREALHRGGALEIDGLVLGAPAGADVRGNSLLARRARQWSTHHRLPVQLAVDEGDGRVTAAAVASLRAQGRRHIAVGSLFLTPTPAYQSHAQAALRAGAIAVTAPLGDSDHLRHLILARYAFGAMELLDGIPTQLSVEDLDGEES</sequence>
<dbReference type="Pfam" id="PF01903">
    <property type="entry name" value="CbiX"/>
    <property type="match status" value="1"/>
</dbReference>
<dbReference type="EMBL" id="CP019606">
    <property type="protein sequence ID" value="AQP47004.1"/>
    <property type="molecule type" value="Genomic_DNA"/>
</dbReference>
<dbReference type="Proteomes" id="UP000188145">
    <property type="component" value="Chromosome"/>
</dbReference>
<evidence type="ECO:0008006" key="5">
    <source>
        <dbReference type="Google" id="ProtNLM"/>
    </source>
</evidence>
<dbReference type="RefSeq" id="WP_077685323.1">
    <property type="nucleotide sequence ID" value="NZ_CP019606.1"/>
</dbReference>